<evidence type="ECO:0000313" key="2">
    <source>
        <dbReference type="EMBL" id="GMG55342.1"/>
    </source>
</evidence>
<comment type="caution">
    <text evidence="2">The sequence shown here is derived from an EMBL/GenBank/DDBJ whole genome shotgun (WGS) entry which is preliminary data.</text>
</comment>
<protein>
    <submittedName>
        <fullName evidence="2">Unnamed protein product</fullName>
    </submittedName>
</protein>
<evidence type="ECO:0000256" key="1">
    <source>
        <dbReference type="SAM" id="MobiDB-lite"/>
    </source>
</evidence>
<gene>
    <name evidence="2" type="ORF">Aory05_001351000</name>
</gene>
<dbReference type="EMBL" id="BSYB01000122">
    <property type="protein sequence ID" value="GMG55342.1"/>
    <property type="molecule type" value="Genomic_DNA"/>
</dbReference>
<sequence>MQAFLRKVMNALLHDEEHTGRCLISDDYLVENTSGELSLRLKVVHRGHHFHAQFFDPESRCRTGKLPLGNVNVRIFLRIRSLVVPRRDLLDVGKILQPSAQRKPVADQDPFQVSMQKPPYVP</sequence>
<feature type="region of interest" description="Disordered" evidence="1">
    <location>
        <begin position="100"/>
        <end position="122"/>
    </location>
</feature>
<name>A0ABQ6LB53_ASPOZ</name>
<accession>A0ABQ6LB53</accession>
<dbReference type="Proteomes" id="UP001165189">
    <property type="component" value="Unassembled WGS sequence"/>
</dbReference>
<organism evidence="2 3">
    <name type="scientific">Aspergillus oryzae var. brunneus</name>
    <dbReference type="NCBI Taxonomy" id="332754"/>
    <lineage>
        <taxon>Eukaryota</taxon>
        <taxon>Fungi</taxon>
        <taxon>Dikarya</taxon>
        <taxon>Ascomycota</taxon>
        <taxon>Pezizomycotina</taxon>
        <taxon>Eurotiomycetes</taxon>
        <taxon>Eurotiomycetidae</taxon>
        <taxon>Eurotiales</taxon>
        <taxon>Aspergillaceae</taxon>
        <taxon>Aspergillus</taxon>
        <taxon>Aspergillus subgen. Circumdati</taxon>
    </lineage>
</organism>
<keyword evidence="3" id="KW-1185">Reference proteome</keyword>
<reference evidence="2" key="1">
    <citation type="submission" date="2023-04" db="EMBL/GenBank/DDBJ databases">
        <title>Aspergillus oryzae var. brunneus NBRC 4377.</title>
        <authorList>
            <person name="Ichikawa N."/>
            <person name="Sato H."/>
            <person name="Tonouchi N."/>
        </authorList>
    </citation>
    <scope>NUCLEOTIDE SEQUENCE</scope>
    <source>
        <strain evidence="2">NBRC 4377</strain>
    </source>
</reference>
<evidence type="ECO:0000313" key="3">
    <source>
        <dbReference type="Proteomes" id="UP001165189"/>
    </source>
</evidence>
<proteinExistence type="predicted"/>